<dbReference type="Proteomes" id="UP000243778">
    <property type="component" value="Unassembled WGS sequence"/>
</dbReference>
<dbReference type="CDD" id="cd00659">
    <property type="entry name" value="Topo_IB_C"/>
    <property type="match status" value="1"/>
</dbReference>
<comment type="catalytic activity">
    <reaction evidence="1">
        <text>ATP-independent breakage of single-stranded DNA, followed by passage and rejoining.</text>
        <dbReference type="EC" id="5.6.2.1"/>
    </reaction>
</comment>
<dbReference type="GO" id="GO:0006265">
    <property type="term" value="P:DNA topological change"/>
    <property type="evidence" value="ECO:0007669"/>
    <property type="project" value="InterPro"/>
</dbReference>
<dbReference type="PRINTS" id="PR00416">
    <property type="entry name" value="EUTPISMRASEI"/>
</dbReference>
<dbReference type="GO" id="GO:0003677">
    <property type="term" value="F:DNA binding"/>
    <property type="evidence" value="ECO:0007669"/>
    <property type="project" value="UniProtKB-KW"/>
</dbReference>
<feature type="domain" description="DNA topoisomerase IB N-terminal" evidence="9">
    <location>
        <begin position="51"/>
        <end position="99"/>
    </location>
</feature>
<dbReference type="SUPFAM" id="SSF56349">
    <property type="entry name" value="DNA breaking-rejoining enzymes"/>
    <property type="match status" value="1"/>
</dbReference>
<reference evidence="11" key="1">
    <citation type="submission" date="2016-10" db="EMBL/GenBank/DDBJ databases">
        <authorList>
            <person name="Varghese N."/>
            <person name="Submissions S."/>
        </authorList>
    </citation>
    <scope>NUCLEOTIDE SEQUENCE [LARGE SCALE GENOMIC DNA]</scope>
    <source>
        <strain evidence="11">NRRL B-59562</strain>
    </source>
</reference>
<evidence type="ECO:0000256" key="5">
    <source>
        <dbReference type="ARBA" id="ARBA00023125"/>
    </source>
</evidence>
<organism evidence="10 11">
    <name type="scientific">Pseudomonas kuykendallii</name>
    <dbReference type="NCBI Taxonomy" id="1007099"/>
    <lineage>
        <taxon>Bacteria</taxon>
        <taxon>Pseudomonadati</taxon>
        <taxon>Pseudomonadota</taxon>
        <taxon>Gammaproteobacteria</taxon>
        <taxon>Pseudomonadales</taxon>
        <taxon>Pseudomonadaceae</taxon>
        <taxon>Pseudomonas</taxon>
    </lineage>
</organism>
<dbReference type="InterPro" id="IPR011010">
    <property type="entry name" value="DNA_brk_join_enz"/>
</dbReference>
<dbReference type="Gene3D" id="3.30.66.10">
    <property type="entry name" value="DNA topoisomerase I domain"/>
    <property type="match status" value="1"/>
</dbReference>
<sequence>MRLIPLAEGRLPVPPDESADTGTPLCSTLPPDLSYVDDTQPGISRRKLRGKFVYFDVDGERIRDESEISRINKLAIPPAYTDVWICPNPSGHLQATGRDARGRKQYRYHPRWREVRDADKYERMLAFGRALPKLRATLEKHLAQPGMGRDKVMATVVSLLDSTLIRVGNSRYAKENKSFGLTTLRNRHVDVKGTAIRFHFRGKSGIEHNVKLSHPRLARIVKRCLELPGQHLFQYLDEDGERHVVTSSDINAYLQTHAGEDFTAKDYRTWAGSALALESLCESARLAGEVDPRKQVVEIVKAVASQLGNTPAICRKCYIHPAVIDAFGDGTLAELKKPRPRKGLRVEEVALMKFLENLQNAAESKADCA</sequence>
<evidence type="ECO:0000256" key="4">
    <source>
        <dbReference type="ARBA" id="ARBA00023029"/>
    </source>
</evidence>
<dbReference type="InterPro" id="IPR035447">
    <property type="entry name" value="DNA_topo_I_N_sf"/>
</dbReference>
<feature type="domain" description="DNA topoisomerase I catalytic core eukaryotic-type" evidence="8">
    <location>
        <begin position="112"/>
        <end position="327"/>
    </location>
</feature>
<dbReference type="GO" id="GO:0003917">
    <property type="term" value="F:DNA topoisomerase type I (single strand cut, ATP-independent) activity"/>
    <property type="evidence" value="ECO:0007669"/>
    <property type="project" value="UniProtKB-EC"/>
</dbReference>
<dbReference type="STRING" id="1007099.SAMN05216287_3280"/>
<evidence type="ECO:0000256" key="3">
    <source>
        <dbReference type="ARBA" id="ARBA00012891"/>
    </source>
</evidence>
<evidence type="ECO:0000256" key="2">
    <source>
        <dbReference type="ARBA" id="ARBA00006645"/>
    </source>
</evidence>
<dbReference type="AlphaFoldDB" id="A0A1H3D414"/>
<dbReference type="EMBL" id="FNNU01000005">
    <property type="protein sequence ID" value="SDX61115.1"/>
    <property type="molecule type" value="Genomic_DNA"/>
</dbReference>
<dbReference type="RefSeq" id="WP_175534384.1">
    <property type="nucleotide sequence ID" value="NZ_FNNU01000005.1"/>
</dbReference>
<keyword evidence="4" id="KW-0799">Topoisomerase</keyword>
<proteinExistence type="inferred from homology"/>
<gene>
    <name evidence="10" type="ORF">SAMN05216287_3280</name>
</gene>
<keyword evidence="6 10" id="KW-0413">Isomerase</keyword>
<comment type="similarity">
    <text evidence="2">Belongs to the type IB topoisomerase family.</text>
</comment>
<dbReference type="InterPro" id="IPR013500">
    <property type="entry name" value="TopoI_cat_euk"/>
</dbReference>
<evidence type="ECO:0000256" key="7">
    <source>
        <dbReference type="SAM" id="MobiDB-lite"/>
    </source>
</evidence>
<protein>
    <recommendedName>
        <fullName evidence="3">DNA topoisomerase</fullName>
        <ecNumber evidence="3">5.6.2.1</ecNumber>
    </recommendedName>
</protein>
<dbReference type="InterPro" id="IPR001631">
    <property type="entry name" value="TopoI"/>
</dbReference>
<dbReference type="Gene3D" id="1.10.132.120">
    <property type="match status" value="1"/>
</dbReference>
<dbReference type="Pfam" id="PF21338">
    <property type="entry name" value="Top1B_N_bact"/>
    <property type="match status" value="1"/>
</dbReference>
<keyword evidence="5" id="KW-0238">DNA-binding</keyword>
<evidence type="ECO:0000256" key="1">
    <source>
        <dbReference type="ARBA" id="ARBA00000213"/>
    </source>
</evidence>
<name>A0A1H3D414_9PSED</name>
<evidence type="ECO:0000259" key="8">
    <source>
        <dbReference type="Pfam" id="PF01028"/>
    </source>
</evidence>
<evidence type="ECO:0000313" key="11">
    <source>
        <dbReference type="Proteomes" id="UP000243778"/>
    </source>
</evidence>
<evidence type="ECO:0000259" key="9">
    <source>
        <dbReference type="Pfam" id="PF21338"/>
    </source>
</evidence>
<dbReference type="PROSITE" id="PS52038">
    <property type="entry name" value="TOPO_IB_2"/>
    <property type="match status" value="1"/>
</dbReference>
<accession>A0A1H3D414</accession>
<keyword evidence="11" id="KW-1185">Reference proteome</keyword>
<feature type="region of interest" description="Disordered" evidence="7">
    <location>
        <begin position="1"/>
        <end position="23"/>
    </location>
</feature>
<dbReference type="Pfam" id="PF01028">
    <property type="entry name" value="Topoisom_I"/>
    <property type="match status" value="1"/>
</dbReference>
<dbReference type="InterPro" id="IPR049331">
    <property type="entry name" value="Top1B_N_bact"/>
</dbReference>
<dbReference type="Gene3D" id="3.90.15.10">
    <property type="entry name" value="Topoisomerase I, Chain A, domain 3"/>
    <property type="match status" value="1"/>
</dbReference>
<evidence type="ECO:0000256" key="6">
    <source>
        <dbReference type="ARBA" id="ARBA00023235"/>
    </source>
</evidence>
<dbReference type="InterPro" id="IPR014711">
    <property type="entry name" value="TopoI_cat_a-hlx-sub_euk"/>
</dbReference>
<evidence type="ECO:0000313" key="10">
    <source>
        <dbReference type="EMBL" id="SDX61115.1"/>
    </source>
</evidence>
<dbReference type="EC" id="5.6.2.1" evidence="3"/>
<dbReference type="SUPFAM" id="SSF55869">
    <property type="entry name" value="DNA topoisomerase I domain"/>
    <property type="match status" value="1"/>
</dbReference>